<dbReference type="PANTHER" id="PTHR23422">
    <property type="entry name" value="DIPEPTIDYL PEPTIDASE III-RELATED"/>
    <property type="match status" value="1"/>
</dbReference>
<proteinExistence type="predicted"/>
<dbReference type="InterPro" id="IPR039461">
    <property type="entry name" value="Peptidase_M49"/>
</dbReference>
<keyword evidence="4" id="KW-1185">Reference proteome</keyword>
<dbReference type="GO" id="GO:0046872">
    <property type="term" value="F:metal ion binding"/>
    <property type="evidence" value="ECO:0007669"/>
    <property type="project" value="UniProtKB-KW"/>
</dbReference>
<accession>A0A3D9KXP0</accession>
<evidence type="ECO:0000313" key="3">
    <source>
        <dbReference type="EMBL" id="RED93407.1"/>
    </source>
</evidence>
<sequence>MIRASIRMPFLFLNSSSNFRVQIKPNLKMKNLIKGVSLCTLGLLTYCTQPQKEQTEEAPTTNPMEAKLAAYKSVKLTTDLSQLSESEKQMIPKLIEAAKIMDELFWYEAYGQKDSLLSTLEDEATRKFTQINYGPWDRLQNNEPFIAGVGPKPAGANFYPADMTKEEFEAADLEDKKSLYTFLRRDENGDLMTVPYRTMFAEEVAAASALLLECADIAEDEGLKNYLKLRAEALLTDEYQPSDMAWMDMKSNGIDVVIGPIENYEDALYNYKAAHEAYVLVKDKSWSERLSKYAAFLPELQRGLPVAAAYKAEKPGSDADLNAYDVVYYAGDCNAGSKTIAINLPNDEEVQLAKGSRRLQLKNAMQAKFDEILVPISEILITPEQRQHITFDAFFGNTMFHEVAHGLGIKKTINGKGTVRDALKEHSSALEEGKADVLGMYMITQLHKKGEIDGDIKDYYTTFMAGIFRSVRFGAASAHGKANMIRFNFFQQLGAFQKQEDGTYAVDYNKMEEAMNALSEKILTLQGDGDYEGVDLLVKEMGLIGPELRADLLKLEAIPVDIVFEQGVEVLGLN</sequence>
<evidence type="ECO:0000313" key="4">
    <source>
        <dbReference type="Proteomes" id="UP000256779"/>
    </source>
</evidence>
<organism evidence="3 4">
    <name type="scientific">Marinoscillum furvescens DSM 4134</name>
    <dbReference type="NCBI Taxonomy" id="1122208"/>
    <lineage>
        <taxon>Bacteria</taxon>
        <taxon>Pseudomonadati</taxon>
        <taxon>Bacteroidota</taxon>
        <taxon>Cytophagia</taxon>
        <taxon>Cytophagales</taxon>
        <taxon>Reichenbachiellaceae</taxon>
        <taxon>Marinoscillum</taxon>
    </lineage>
</organism>
<dbReference type="PANTHER" id="PTHR23422:SF9">
    <property type="entry name" value="ZN-DEPENDENT HYDROLASE"/>
    <property type="match status" value="1"/>
</dbReference>
<gene>
    <name evidence="3" type="ORF">C7460_12552</name>
</gene>
<dbReference type="Gene3D" id="3.30.540.30">
    <property type="match status" value="1"/>
</dbReference>
<dbReference type="AlphaFoldDB" id="A0A3D9KXP0"/>
<comment type="caution">
    <text evidence="3">The sequence shown here is derived from an EMBL/GenBank/DDBJ whole genome shotgun (WGS) entry which is preliminary data.</text>
</comment>
<keyword evidence="1" id="KW-0479">Metal-binding</keyword>
<dbReference type="GO" id="GO:0008239">
    <property type="term" value="F:dipeptidyl-peptidase activity"/>
    <property type="evidence" value="ECO:0007669"/>
    <property type="project" value="TreeGrafter"/>
</dbReference>
<evidence type="ECO:0000256" key="1">
    <source>
        <dbReference type="ARBA" id="ARBA00022723"/>
    </source>
</evidence>
<reference evidence="3 4" key="1">
    <citation type="submission" date="2018-07" db="EMBL/GenBank/DDBJ databases">
        <title>Genomic Encyclopedia of Type Strains, Phase IV (KMG-IV): sequencing the most valuable type-strain genomes for metagenomic binning, comparative biology and taxonomic classification.</title>
        <authorList>
            <person name="Goeker M."/>
        </authorList>
    </citation>
    <scope>NUCLEOTIDE SEQUENCE [LARGE SCALE GENOMIC DNA]</scope>
    <source>
        <strain evidence="3 4">DSM 4134</strain>
    </source>
</reference>
<dbReference type="Proteomes" id="UP000256779">
    <property type="component" value="Unassembled WGS sequence"/>
</dbReference>
<keyword evidence="2" id="KW-0378">Hydrolase</keyword>
<dbReference type="GO" id="GO:0005737">
    <property type="term" value="C:cytoplasm"/>
    <property type="evidence" value="ECO:0007669"/>
    <property type="project" value="TreeGrafter"/>
</dbReference>
<evidence type="ECO:0000256" key="2">
    <source>
        <dbReference type="ARBA" id="ARBA00022801"/>
    </source>
</evidence>
<dbReference type="EMBL" id="QREG01000025">
    <property type="protein sequence ID" value="RED93407.1"/>
    <property type="molecule type" value="Genomic_DNA"/>
</dbReference>
<dbReference type="Pfam" id="PF03571">
    <property type="entry name" value="Peptidase_M49"/>
    <property type="match status" value="1"/>
</dbReference>
<name>A0A3D9KXP0_MARFU</name>
<protein>
    <submittedName>
        <fullName evidence="3">Peptidase M49-like protein</fullName>
    </submittedName>
</protein>